<proteinExistence type="predicted"/>
<dbReference type="RefSeq" id="WP_141200096.1">
    <property type="nucleotide sequence ID" value="NZ_CP041186.1"/>
</dbReference>
<reference evidence="2 3" key="1">
    <citation type="submission" date="2019-06" db="EMBL/GenBank/DDBJ databases">
        <title>Persicimonas caeni gen. nov., sp. nov., a predatory bacterium isolated from solar saltern.</title>
        <authorList>
            <person name="Wang S."/>
        </authorList>
    </citation>
    <scope>NUCLEOTIDE SEQUENCE [LARGE SCALE GENOMIC DNA]</scope>
    <source>
        <strain evidence="2 3">YN101</strain>
    </source>
</reference>
<accession>A0A4Y6PZE5</accession>
<protein>
    <submittedName>
        <fullName evidence="2">Energy transducer TonB</fullName>
    </submittedName>
</protein>
<dbReference type="PROSITE" id="PS51257">
    <property type="entry name" value="PROKAR_LIPOPROTEIN"/>
    <property type="match status" value="1"/>
</dbReference>
<evidence type="ECO:0000256" key="1">
    <source>
        <dbReference type="SAM" id="SignalP"/>
    </source>
</evidence>
<name>A0A4Y6PZE5_PERCE</name>
<sequence length="240" mass="26371">MKQHLYVKLTLITALAAATTACTATNQSLQEDTGPPPRKETITAVHSDTRPELRDCFETSAADGVTEVEVELQLPRSGTPASIRLLDPETLSPELRTCLETAFADLEYGEGRSGSTYYQVLTWDSQSQKIRFEDPVDAYHRWGLTGDEIESVFEVHETRVDQCYKVADNDPEGRVVLTVAIDSDGRVSRAGIKSSTLGAPSVEDCLVDFALESEFPPPRGGGVVVFDLAFRFRAGEGWVR</sequence>
<dbReference type="NCBIfam" id="NF033768">
    <property type="entry name" value="myxo_SS_tail"/>
    <property type="match status" value="1"/>
</dbReference>
<gene>
    <name evidence="2" type="ORF">FIV42_23715</name>
</gene>
<feature type="signal peptide" evidence="1">
    <location>
        <begin position="1"/>
        <end position="23"/>
    </location>
</feature>
<keyword evidence="3" id="KW-1185">Reference proteome</keyword>
<accession>A0A5B8YE84</accession>
<evidence type="ECO:0000313" key="2">
    <source>
        <dbReference type="EMBL" id="QDG53642.1"/>
    </source>
</evidence>
<dbReference type="EMBL" id="CP041186">
    <property type="protein sequence ID" value="QDG53642.1"/>
    <property type="molecule type" value="Genomic_DNA"/>
</dbReference>
<dbReference type="OrthoDB" id="9964289at2"/>
<organism evidence="2 3">
    <name type="scientific">Persicimonas caeni</name>
    <dbReference type="NCBI Taxonomy" id="2292766"/>
    <lineage>
        <taxon>Bacteria</taxon>
        <taxon>Deltaproteobacteria</taxon>
        <taxon>Bradymonadales</taxon>
        <taxon>Bradymonadaceae</taxon>
        <taxon>Persicimonas</taxon>
    </lineage>
</organism>
<dbReference type="Proteomes" id="UP000315995">
    <property type="component" value="Chromosome"/>
</dbReference>
<dbReference type="InterPro" id="IPR049806">
    <property type="entry name" value="MasK-like_C"/>
</dbReference>
<evidence type="ECO:0000313" key="3">
    <source>
        <dbReference type="Proteomes" id="UP000315995"/>
    </source>
</evidence>
<feature type="chain" id="PRO_5030106743" evidence="1">
    <location>
        <begin position="24"/>
        <end position="240"/>
    </location>
</feature>
<keyword evidence="1" id="KW-0732">Signal</keyword>
<dbReference type="AlphaFoldDB" id="A0A4Y6PZE5"/>